<dbReference type="AlphaFoldDB" id="A0A371X751"/>
<dbReference type="EMBL" id="QURL01000002">
    <property type="protein sequence ID" value="RFC65037.1"/>
    <property type="molecule type" value="Genomic_DNA"/>
</dbReference>
<dbReference type="Pfam" id="PF07505">
    <property type="entry name" value="DUF5131"/>
    <property type="match status" value="1"/>
</dbReference>
<proteinExistence type="predicted"/>
<dbReference type="Proteomes" id="UP000264310">
    <property type="component" value="Unassembled WGS sequence"/>
</dbReference>
<comment type="caution">
    <text evidence="1">The sequence shown here is derived from an EMBL/GenBank/DDBJ whole genome shotgun (WGS) entry which is preliminary data.</text>
</comment>
<dbReference type="InterPro" id="IPR011101">
    <property type="entry name" value="DUF5131"/>
</dbReference>
<accession>A0A371X751</accession>
<keyword evidence="2" id="KW-1185">Reference proteome</keyword>
<dbReference type="RefSeq" id="WP_116681935.1">
    <property type="nucleotide sequence ID" value="NZ_QURL01000002.1"/>
</dbReference>
<dbReference type="OrthoDB" id="9787478at2"/>
<evidence type="ECO:0000313" key="1">
    <source>
        <dbReference type="EMBL" id="RFC65037.1"/>
    </source>
</evidence>
<sequence>MADNTKIEWTDATWNPITGCSVVSPGCTNCYAMKLAGSRMKNHPSRAGLTRESKAGPVWTGEVRLNEQWLDQPLRWSKPRMIFVCAHGDLFAEGVPDEWIDRVFAVMALADHHRFQVLTKRPERMRKYLLSPEVKSRIAMAMAVYSSSATLDAIRRWSSLWGTRTAEGWPLPNVWLGVSVEDQTRADERIPILLDTPAALRWISAEPLLGPLDFCKTSAAMTFPNHPWRNGPILQGIDWIVAGGESGPGARPMHPDWIRSLRDQCEAAEVPFLFKQWGEWVPICEMEEEATNACYRSNRIAKDHEDQGTLDEVYGRRQIKPSHVLHRDGSRHGILEPMAFQAGTGAMTMFAIGKKAAGRTLGGVTHDGFPDARP</sequence>
<name>A0A371X751_9HYPH</name>
<reference evidence="1 2" key="1">
    <citation type="submission" date="2018-08" db="EMBL/GenBank/DDBJ databases">
        <title>Fulvimarina sp. 85, whole genome shotgun sequence.</title>
        <authorList>
            <person name="Tuo L."/>
        </authorList>
    </citation>
    <scope>NUCLEOTIDE SEQUENCE [LARGE SCALE GENOMIC DNA]</scope>
    <source>
        <strain evidence="1 2">85</strain>
    </source>
</reference>
<organism evidence="1 2">
    <name type="scientific">Fulvimarina endophytica</name>
    <dbReference type="NCBI Taxonomy" id="2293836"/>
    <lineage>
        <taxon>Bacteria</taxon>
        <taxon>Pseudomonadati</taxon>
        <taxon>Pseudomonadota</taxon>
        <taxon>Alphaproteobacteria</taxon>
        <taxon>Hyphomicrobiales</taxon>
        <taxon>Aurantimonadaceae</taxon>
        <taxon>Fulvimarina</taxon>
    </lineage>
</organism>
<gene>
    <name evidence="1" type="ORF">DYI37_04000</name>
</gene>
<evidence type="ECO:0000313" key="2">
    <source>
        <dbReference type="Proteomes" id="UP000264310"/>
    </source>
</evidence>
<protein>
    <submittedName>
        <fullName evidence="1">Phage Gp37/Gp68 family protein</fullName>
    </submittedName>
</protein>